<sequence>MRRQKIELLYEKVVEYYSIRVDFLYPNNIQENELFDSRSYFYSLYSEIVMIIELYFNINNELSDVSLKFSENHNKTIKLATKYTLNKIQPPLDKHEELLKEYTEIYLSLKFYLVQSMRVELGENN</sequence>
<gene>
    <name evidence="1" type="ORF">CTM94_10595</name>
</gene>
<comment type="caution">
    <text evidence="1">The sequence shown here is derived from an EMBL/GenBank/DDBJ whole genome shotgun (WGS) entry which is preliminary data.</text>
</comment>
<dbReference type="Proteomes" id="UP000241566">
    <property type="component" value="Unassembled WGS sequence"/>
</dbReference>
<proteinExistence type="predicted"/>
<keyword evidence="2" id="KW-1185">Reference proteome</keyword>
<name>A0ABX5GG04_PHOLE</name>
<reference evidence="1 2" key="1">
    <citation type="submission" date="2018-01" db="EMBL/GenBank/DDBJ databases">
        <title>Whole genome sequencing of Histamine producing bacteria.</title>
        <authorList>
            <person name="Butler K."/>
        </authorList>
    </citation>
    <scope>NUCLEOTIDE SEQUENCE [LARGE SCALE GENOMIC DNA]</scope>
    <source>
        <strain evidence="1 2">ATCC 25521</strain>
    </source>
</reference>
<organism evidence="1 2">
    <name type="scientific">Photobacterium leiognathi</name>
    <dbReference type="NCBI Taxonomy" id="553611"/>
    <lineage>
        <taxon>Bacteria</taxon>
        <taxon>Pseudomonadati</taxon>
        <taxon>Pseudomonadota</taxon>
        <taxon>Gammaproteobacteria</taxon>
        <taxon>Vibrionales</taxon>
        <taxon>Vibrionaceae</taxon>
        <taxon>Photobacterium</taxon>
    </lineage>
</organism>
<accession>A0ABX5GG04</accession>
<evidence type="ECO:0000313" key="2">
    <source>
        <dbReference type="Proteomes" id="UP000241566"/>
    </source>
</evidence>
<protein>
    <submittedName>
        <fullName evidence="1">Uncharacterized protein</fullName>
    </submittedName>
</protein>
<evidence type="ECO:0000313" key="1">
    <source>
        <dbReference type="EMBL" id="PSV82229.1"/>
    </source>
</evidence>
<dbReference type="EMBL" id="PYOI01000013">
    <property type="protein sequence ID" value="PSV82229.1"/>
    <property type="molecule type" value="Genomic_DNA"/>
</dbReference>